<dbReference type="OrthoDB" id="4966216at2"/>
<evidence type="ECO:0000313" key="2">
    <source>
        <dbReference type="EMBL" id="SFV23390.1"/>
    </source>
</evidence>
<organism evidence="2 3">
    <name type="scientific">Micrococcus terreus</name>
    <dbReference type="NCBI Taxonomy" id="574650"/>
    <lineage>
        <taxon>Bacteria</taxon>
        <taxon>Bacillati</taxon>
        <taxon>Actinomycetota</taxon>
        <taxon>Actinomycetes</taxon>
        <taxon>Micrococcales</taxon>
        <taxon>Micrococcaceae</taxon>
        <taxon>Micrococcus</taxon>
    </lineage>
</organism>
<keyword evidence="3" id="KW-1185">Reference proteome</keyword>
<dbReference type="InterPro" id="IPR048792">
    <property type="entry name" value="CarD_C"/>
</dbReference>
<dbReference type="Pfam" id="PF02559">
    <property type="entry name" value="CarD_TRCF_RID"/>
    <property type="match status" value="1"/>
</dbReference>
<dbReference type="RefSeq" id="WP_091697637.1">
    <property type="nucleotide sequence ID" value="NZ_FPCG01000007.1"/>
</dbReference>
<dbReference type="AlphaFoldDB" id="A0A1I7MN81"/>
<evidence type="ECO:0000259" key="1">
    <source>
        <dbReference type="SMART" id="SM01058"/>
    </source>
</evidence>
<dbReference type="Gene3D" id="2.40.10.170">
    <property type="match status" value="1"/>
</dbReference>
<dbReference type="STRING" id="574650.SAMN04487966_10750"/>
<reference evidence="2 3" key="1">
    <citation type="submission" date="2016-10" db="EMBL/GenBank/DDBJ databases">
        <authorList>
            <person name="de Groot N.N."/>
        </authorList>
    </citation>
    <scope>NUCLEOTIDE SEQUENCE [LARGE SCALE GENOMIC DNA]</scope>
    <source>
        <strain evidence="2 3">CGMCC 1.7054</strain>
    </source>
</reference>
<dbReference type="EMBL" id="FPCG01000007">
    <property type="protein sequence ID" value="SFV23390.1"/>
    <property type="molecule type" value="Genomic_DNA"/>
</dbReference>
<dbReference type="PANTHER" id="PTHR38447">
    <property type="entry name" value="TRANSCRIPTION FACTOR YDEB-RELATED"/>
    <property type="match status" value="1"/>
</dbReference>
<dbReference type="InterPro" id="IPR052531">
    <property type="entry name" value="CarD-like_regulator"/>
</dbReference>
<dbReference type="Proteomes" id="UP000198881">
    <property type="component" value="Unassembled WGS sequence"/>
</dbReference>
<name>A0A1I7MN81_9MICC</name>
<proteinExistence type="predicted"/>
<sequence length="178" mass="20032">MQFTPGQLVVHPHHGPATIADRKVRKVKGDDVAYITLQIHHQDLTISIPESKAEEVGVREVCDRVRLRRLLEIIQEPTTSEEQQWSRRMKANQEKIATGELERVAEVVRDLGRRRDSKGLSMAEKDLFRDAQSPLVAEVALALEVDQDRATEILELVATGTPLTEFGFSEENEDAALV</sequence>
<accession>A0A1I7MN81</accession>
<dbReference type="InterPro" id="IPR042215">
    <property type="entry name" value="CarD-like_C"/>
</dbReference>
<dbReference type="PANTHER" id="PTHR38447:SF1">
    <property type="entry name" value="RNA POLYMERASE-BINDING TRANSCRIPTION FACTOR CARD"/>
    <property type="match status" value="1"/>
</dbReference>
<feature type="domain" description="CarD-like/TRCF RNAP-interacting" evidence="1">
    <location>
        <begin position="2"/>
        <end position="112"/>
    </location>
</feature>
<dbReference type="InterPro" id="IPR003711">
    <property type="entry name" value="CarD-like/TRCF_RID"/>
</dbReference>
<dbReference type="InterPro" id="IPR036101">
    <property type="entry name" value="CarD-like/TRCF_RID_sf"/>
</dbReference>
<dbReference type="SUPFAM" id="SSF141259">
    <property type="entry name" value="CarD-like"/>
    <property type="match status" value="1"/>
</dbReference>
<dbReference type="SMART" id="SM01058">
    <property type="entry name" value="CarD_TRCF"/>
    <property type="match status" value="1"/>
</dbReference>
<dbReference type="GO" id="GO:0009303">
    <property type="term" value="P:rRNA transcription"/>
    <property type="evidence" value="ECO:0007669"/>
    <property type="project" value="TreeGrafter"/>
</dbReference>
<dbReference type="Gene3D" id="1.20.58.1290">
    <property type="entry name" value="CarD-like, C-terminal domain"/>
    <property type="match status" value="1"/>
</dbReference>
<dbReference type="Pfam" id="PF21095">
    <property type="entry name" value="CarD_C"/>
    <property type="match status" value="1"/>
</dbReference>
<gene>
    <name evidence="2" type="ORF">SAMN04487966_10750</name>
</gene>
<protein>
    <submittedName>
        <fullName evidence="2">Transcriptional regulator, CarD family</fullName>
    </submittedName>
</protein>
<evidence type="ECO:0000313" key="3">
    <source>
        <dbReference type="Proteomes" id="UP000198881"/>
    </source>
</evidence>